<feature type="DNA-binding region" description="H-T-H motif" evidence="4">
    <location>
        <begin position="40"/>
        <end position="59"/>
    </location>
</feature>
<comment type="caution">
    <text evidence="6">The sequence shown here is derived from an EMBL/GenBank/DDBJ whole genome shotgun (WGS) entry which is preliminary data.</text>
</comment>
<dbReference type="EMBL" id="JAUCML010000001">
    <property type="protein sequence ID" value="MDM7883563.1"/>
    <property type="molecule type" value="Genomic_DNA"/>
</dbReference>
<evidence type="ECO:0000259" key="5">
    <source>
        <dbReference type="PROSITE" id="PS50977"/>
    </source>
</evidence>
<keyword evidence="1" id="KW-0805">Transcription regulation</keyword>
<gene>
    <name evidence="6" type="ORF">QUG92_00435</name>
</gene>
<dbReference type="PANTHER" id="PTHR30055">
    <property type="entry name" value="HTH-TYPE TRANSCRIPTIONAL REGULATOR RUTR"/>
    <property type="match status" value="1"/>
</dbReference>
<keyword evidence="3" id="KW-0804">Transcription</keyword>
<dbReference type="InterPro" id="IPR001647">
    <property type="entry name" value="HTH_TetR"/>
</dbReference>
<evidence type="ECO:0000256" key="1">
    <source>
        <dbReference type="ARBA" id="ARBA00023015"/>
    </source>
</evidence>
<dbReference type="PROSITE" id="PS50977">
    <property type="entry name" value="HTH_TETR_2"/>
    <property type="match status" value="1"/>
</dbReference>
<dbReference type="PRINTS" id="PR00455">
    <property type="entry name" value="HTHTETR"/>
</dbReference>
<dbReference type="Pfam" id="PF00440">
    <property type="entry name" value="TetR_N"/>
    <property type="match status" value="1"/>
</dbReference>
<dbReference type="InterPro" id="IPR050109">
    <property type="entry name" value="HTH-type_TetR-like_transc_reg"/>
</dbReference>
<organism evidence="6 7">
    <name type="scientific">Curtobacterium citri</name>
    <dbReference type="NCBI Taxonomy" id="3055139"/>
    <lineage>
        <taxon>Bacteria</taxon>
        <taxon>Bacillati</taxon>
        <taxon>Actinomycetota</taxon>
        <taxon>Actinomycetes</taxon>
        <taxon>Micrococcales</taxon>
        <taxon>Microbacteriaceae</taxon>
        <taxon>Curtobacterium</taxon>
    </lineage>
</organism>
<proteinExistence type="predicted"/>
<dbReference type="PANTHER" id="PTHR30055:SF234">
    <property type="entry name" value="HTH-TYPE TRANSCRIPTIONAL REGULATOR BETI"/>
    <property type="match status" value="1"/>
</dbReference>
<reference evidence="6 7" key="1">
    <citation type="submission" date="2023-06" db="EMBL/GenBank/DDBJ databases">
        <authorList>
            <person name="Feng G."/>
            <person name="Li J."/>
            <person name="Zhu H."/>
        </authorList>
    </citation>
    <scope>NUCLEOTIDE SEQUENCE [LARGE SCALE GENOMIC DNA]</scope>
    <source>
        <strain evidence="6 7">RHCKG23</strain>
    </source>
</reference>
<keyword evidence="2 4" id="KW-0238">DNA-binding</keyword>
<dbReference type="SUPFAM" id="SSF46689">
    <property type="entry name" value="Homeodomain-like"/>
    <property type="match status" value="1"/>
</dbReference>
<dbReference type="RefSeq" id="WP_289457162.1">
    <property type="nucleotide sequence ID" value="NZ_JAUCML010000001.1"/>
</dbReference>
<feature type="domain" description="HTH tetR-type" evidence="5">
    <location>
        <begin position="17"/>
        <end position="77"/>
    </location>
</feature>
<name>A0ABT7T1W1_9MICO</name>
<dbReference type="Gene3D" id="1.10.357.10">
    <property type="entry name" value="Tetracycline Repressor, domain 2"/>
    <property type="match status" value="1"/>
</dbReference>
<evidence type="ECO:0000256" key="2">
    <source>
        <dbReference type="ARBA" id="ARBA00023125"/>
    </source>
</evidence>
<evidence type="ECO:0000256" key="3">
    <source>
        <dbReference type="ARBA" id="ARBA00023163"/>
    </source>
</evidence>
<evidence type="ECO:0000313" key="7">
    <source>
        <dbReference type="Proteomes" id="UP001237823"/>
    </source>
</evidence>
<dbReference type="InterPro" id="IPR009057">
    <property type="entry name" value="Homeodomain-like_sf"/>
</dbReference>
<dbReference type="Proteomes" id="UP001237823">
    <property type="component" value="Unassembled WGS sequence"/>
</dbReference>
<evidence type="ECO:0000256" key="4">
    <source>
        <dbReference type="PROSITE-ProRule" id="PRU00335"/>
    </source>
</evidence>
<evidence type="ECO:0000313" key="6">
    <source>
        <dbReference type="EMBL" id="MDM7883563.1"/>
    </source>
</evidence>
<sequence>MSSTSAPVPAPDADPRRNVRERIVAAAAELLHEDGADAVTTRAVAVRAGVQAPTIYRLFGDKDGLLDAVAEHAMTVFAAEKAALVADGAAEGTDPVAALRSGWDATIAFGLANPDLFVIMSDPRRGRGSPAVAAGLRALEERLRRVAAVGRLLVREADAVRLVHAAGTGTVLAILEEAGEAEDDRRSDLADRAWAAVASQVLVAEDDVPAGPDRALRTAALTLRAGVDGLDALSPAERAVLAEWLDRVVDGTDGGADASDGGA</sequence>
<protein>
    <submittedName>
        <fullName evidence="6">TetR/AcrR family transcriptional regulator</fullName>
    </submittedName>
</protein>
<keyword evidence="7" id="KW-1185">Reference proteome</keyword>
<accession>A0ABT7T1W1</accession>